<feature type="compositionally biased region" description="Polar residues" evidence="1">
    <location>
        <begin position="10"/>
        <end position="21"/>
    </location>
</feature>
<protein>
    <submittedName>
        <fullName evidence="2">Uncharacterized protein</fullName>
    </submittedName>
</protein>
<organism evidence="2">
    <name type="scientific">Octopus bimaculoides</name>
    <name type="common">California two-spotted octopus</name>
    <dbReference type="NCBI Taxonomy" id="37653"/>
    <lineage>
        <taxon>Eukaryota</taxon>
        <taxon>Metazoa</taxon>
        <taxon>Spiralia</taxon>
        <taxon>Lophotrochozoa</taxon>
        <taxon>Mollusca</taxon>
        <taxon>Cephalopoda</taxon>
        <taxon>Coleoidea</taxon>
        <taxon>Octopodiformes</taxon>
        <taxon>Octopoda</taxon>
        <taxon>Incirrata</taxon>
        <taxon>Octopodidae</taxon>
        <taxon>Octopus</taxon>
    </lineage>
</organism>
<evidence type="ECO:0000313" key="2">
    <source>
        <dbReference type="EMBL" id="KOF96348.1"/>
    </source>
</evidence>
<proteinExistence type="predicted"/>
<feature type="compositionally biased region" description="Low complexity" evidence="1">
    <location>
        <begin position="154"/>
        <end position="171"/>
    </location>
</feature>
<sequence length="275" mass="31609">MDPNKKTTNDSRSNNITPNTYDNHKSQLHHKFKRKHSIWLNIPYNYTVSTNIYKKFMDILQKNFDPNHRYYKIFSQHTIRISYSTLPNIGSIINKLNKKNTELARTLENKNCLIIDGNTKNYQTINNTNATNNHVHDNTNTNNTVNTSEEIHNENPNNNSINNNNNSNDHLNGSDDNTRNSYETNYNTSNPLNINRNQLNEHNNTSTVNIVDEINLPSSNNINCISSNTTNDIDIINYDNSLGEAGYKRNSIQQGKPKEIDAYSKVTYPDPNCIT</sequence>
<feature type="region of interest" description="Disordered" evidence="1">
    <location>
        <begin position="1"/>
        <end position="26"/>
    </location>
</feature>
<feature type="region of interest" description="Disordered" evidence="1">
    <location>
        <begin position="129"/>
        <end position="195"/>
    </location>
</feature>
<dbReference type="EMBL" id="KQ416591">
    <property type="protein sequence ID" value="KOF96348.1"/>
    <property type="molecule type" value="Genomic_DNA"/>
</dbReference>
<evidence type="ECO:0000256" key="1">
    <source>
        <dbReference type="SAM" id="MobiDB-lite"/>
    </source>
</evidence>
<feature type="compositionally biased region" description="Low complexity" evidence="1">
    <location>
        <begin position="129"/>
        <end position="147"/>
    </location>
</feature>
<reference evidence="2" key="1">
    <citation type="submission" date="2015-07" db="EMBL/GenBank/DDBJ databases">
        <title>MeaNS - Measles Nucleotide Surveillance Program.</title>
        <authorList>
            <person name="Tran T."/>
            <person name="Druce J."/>
        </authorList>
    </citation>
    <scope>NUCLEOTIDE SEQUENCE</scope>
    <source>
        <strain evidence="2">UCB-OBI-ISO-001</strain>
        <tissue evidence="2">Gonad</tissue>
    </source>
</reference>
<dbReference type="AlphaFoldDB" id="A0A0L8I4B8"/>
<feature type="compositionally biased region" description="Polar residues" evidence="1">
    <location>
        <begin position="179"/>
        <end position="195"/>
    </location>
</feature>
<name>A0A0L8I4B8_OCTBM</name>
<gene>
    <name evidence="2" type="ORF">OCBIM_22035545mg</name>
</gene>
<accession>A0A0L8I4B8</accession>